<dbReference type="EMBL" id="CP144746">
    <property type="protein sequence ID" value="WVZ57446.1"/>
    <property type="molecule type" value="Genomic_DNA"/>
</dbReference>
<evidence type="ECO:0000256" key="1">
    <source>
        <dbReference type="SAM" id="MobiDB-lite"/>
    </source>
</evidence>
<sequence length="1015" mass="107028">MEEQAEKTAGTSDDTAVNHPPTPINSPLINMKKPNTNSSFNPERSTWAGAQLIEERLQELEHFVNVVRQDVLGRVRRREPLAPRGQQRRPRRVQDPDADHLLEHLEPAEVAAQHDVHEPDAVAAEVAPPAGAVLERALQCLQCRDDPRRRVRLLLRLRREQDRVPRRPHLRTYARPCQMKRSIDGSRLHIYLVVDEGGPEAGGGAVVGVGWEERRACAGEDLVEVLHDDLRLGDRLAAVDEHGHLLVHRVGLEEELTLVEEVFLHVLVAEALEVEHDLNPVDDTTIVLKERVVEDTHIIGWRLTAKLTDRDTSFNIYPAITRPILNQPCKKKKSVELLLGCSGGGGGGGGGCCCNGVKLLGILHGLIGLRQHLLRLRANRSAHAASSGVLLAPMISTPYILRSASNQNSQQPRAMSTNPMESPPKKAFPPEHSEKASSMRSMMANTSFAFSALSSSVAAFKMPTNGAYSCKQDAGSSISVPLFTNQQSCGPEAGGGALVGVGGEDGAAGGEQLVDVLHDDERLAEGPAVVDEHGHLLVHRVGHEQELALAEWQVLLLDVLVAAHAFHAQRDADAVHERARHQAKQLQILLARHCFLPSLSGLISIGCSTGSYSAQDDSYLLATHLCTSGITSSTPWSAPKRSAQAASSGVLAGSMILTPHIASDARSQPRKPPSATSTRPTPSPPKNASPPEHSWNAPSSLSSTATTCLAASALSSVTGIQVLNSCRDTIGHQSSLISTRSKAAGVQVTGSRGLQAEASRGPEASEGAAVGVGGEEAGAGGREGLVDVLQDDPGLADGPAAVEEHRHLLVHGVGGEEELALVADVVLDGTPLRLSATRALMANGLDHSPSSFSSSSSPLLASPPAIAAGSVKQLFGARAAAAAPRLIMACLMTLPKSGRAALAASSAARRSAQAASSGVLAASMNLTPPSSTSDARTHTRRPPSATSTYPTPSPPKKGLPTAHCASAPSRVATAASICFTPSAISPRVLVPSSILNHGSTSCMRTHQMSSVESAS</sequence>
<gene>
    <name evidence="2" type="ORF">U9M48_007829</name>
</gene>
<evidence type="ECO:0000313" key="2">
    <source>
        <dbReference type="EMBL" id="WVZ57446.1"/>
    </source>
</evidence>
<dbReference type="Proteomes" id="UP001341281">
    <property type="component" value="Chromosome 02"/>
</dbReference>
<feature type="region of interest" description="Disordered" evidence="1">
    <location>
        <begin position="405"/>
        <end position="433"/>
    </location>
</feature>
<protein>
    <submittedName>
        <fullName evidence="2">Uncharacterized protein</fullName>
    </submittedName>
</protein>
<feature type="compositionally biased region" description="Polar residues" evidence="1">
    <location>
        <begin position="25"/>
        <end position="43"/>
    </location>
</feature>
<feature type="compositionally biased region" description="Polar residues" evidence="1">
    <location>
        <begin position="405"/>
        <end position="420"/>
    </location>
</feature>
<feature type="region of interest" description="Disordered" evidence="1">
    <location>
        <begin position="918"/>
        <end position="964"/>
    </location>
</feature>
<feature type="region of interest" description="Disordered" evidence="1">
    <location>
        <begin position="1"/>
        <end position="43"/>
    </location>
</feature>
<name>A0AAQ3WCJ5_PASNO</name>
<evidence type="ECO:0000313" key="3">
    <source>
        <dbReference type="Proteomes" id="UP001341281"/>
    </source>
</evidence>
<reference evidence="2 3" key="1">
    <citation type="submission" date="2024-02" db="EMBL/GenBank/DDBJ databases">
        <title>High-quality chromosome-scale genome assembly of Pensacola bahiagrass (Paspalum notatum Flugge var. saurae).</title>
        <authorList>
            <person name="Vega J.M."/>
            <person name="Podio M."/>
            <person name="Orjuela J."/>
            <person name="Siena L.A."/>
            <person name="Pessino S.C."/>
            <person name="Combes M.C."/>
            <person name="Mariac C."/>
            <person name="Albertini E."/>
            <person name="Pupilli F."/>
            <person name="Ortiz J.P.A."/>
            <person name="Leblanc O."/>
        </authorList>
    </citation>
    <scope>NUCLEOTIDE SEQUENCE [LARGE SCALE GENOMIC DNA]</scope>
    <source>
        <strain evidence="2">R1</strain>
        <tissue evidence="2">Leaf</tissue>
    </source>
</reference>
<dbReference type="AlphaFoldDB" id="A0AAQ3WCJ5"/>
<feature type="region of interest" description="Disordered" evidence="1">
    <location>
        <begin position="661"/>
        <end position="701"/>
    </location>
</feature>
<accession>A0AAQ3WCJ5</accession>
<keyword evidence="3" id="KW-1185">Reference proteome</keyword>
<organism evidence="2 3">
    <name type="scientific">Paspalum notatum var. saurae</name>
    <dbReference type="NCBI Taxonomy" id="547442"/>
    <lineage>
        <taxon>Eukaryota</taxon>
        <taxon>Viridiplantae</taxon>
        <taxon>Streptophyta</taxon>
        <taxon>Embryophyta</taxon>
        <taxon>Tracheophyta</taxon>
        <taxon>Spermatophyta</taxon>
        <taxon>Magnoliopsida</taxon>
        <taxon>Liliopsida</taxon>
        <taxon>Poales</taxon>
        <taxon>Poaceae</taxon>
        <taxon>PACMAD clade</taxon>
        <taxon>Panicoideae</taxon>
        <taxon>Andropogonodae</taxon>
        <taxon>Paspaleae</taxon>
        <taxon>Paspalinae</taxon>
        <taxon>Paspalum</taxon>
    </lineage>
</organism>
<proteinExistence type="predicted"/>
<feature type="compositionally biased region" description="Polar residues" evidence="1">
    <location>
        <begin position="924"/>
        <end position="934"/>
    </location>
</feature>